<dbReference type="GO" id="GO:0000156">
    <property type="term" value="F:phosphorelay response regulator activity"/>
    <property type="evidence" value="ECO:0007669"/>
    <property type="project" value="TreeGrafter"/>
</dbReference>
<dbReference type="EMBL" id="BNJK01000001">
    <property type="protein sequence ID" value="GHO95417.1"/>
    <property type="molecule type" value="Genomic_DNA"/>
</dbReference>
<dbReference type="GO" id="GO:0006355">
    <property type="term" value="P:regulation of DNA-templated transcription"/>
    <property type="evidence" value="ECO:0007669"/>
    <property type="project" value="InterPro"/>
</dbReference>
<evidence type="ECO:0000313" key="11">
    <source>
        <dbReference type="Proteomes" id="UP000597444"/>
    </source>
</evidence>
<gene>
    <name evidence="10" type="primary">kdpE_2</name>
    <name evidence="10" type="ORF">KSF_054650</name>
</gene>
<dbReference type="Proteomes" id="UP000597444">
    <property type="component" value="Unassembled WGS sequence"/>
</dbReference>
<dbReference type="GO" id="GO:0032993">
    <property type="term" value="C:protein-DNA complex"/>
    <property type="evidence" value="ECO:0007669"/>
    <property type="project" value="TreeGrafter"/>
</dbReference>
<evidence type="ECO:0000256" key="7">
    <source>
        <dbReference type="PROSITE-ProRule" id="PRU01091"/>
    </source>
</evidence>
<dbReference type="PROSITE" id="PS50110">
    <property type="entry name" value="RESPONSE_REGULATORY"/>
    <property type="match status" value="1"/>
</dbReference>
<dbReference type="GO" id="GO:0005829">
    <property type="term" value="C:cytosol"/>
    <property type="evidence" value="ECO:0007669"/>
    <property type="project" value="TreeGrafter"/>
</dbReference>
<keyword evidence="3" id="KW-0805">Transcription regulation</keyword>
<dbReference type="Gene3D" id="6.10.250.690">
    <property type="match status" value="1"/>
</dbReference>
<dbReference type="RefSeq" id="WP_220206093.1">
    <property type="nucleotide sequence ID" value="NZ_BNJK01000001.1"/>
</dbReference>
<dbReference type="PANTHER" id="PTHR48111">
    <property type="entry name" value="REGULATOR OF RPOS"/>
    <property type="match status" value="1"/>
</dbReference>
<evidence type="ECO:0000259" key="8">
    <source>
        <dbReference type="PROSITE" id="PS50110"/>
    </source>
</evidence>
<feature type="domain" description="Response regulatory" evidence="8">
    <location>
        <begin position="7"/>
        <end position="120"/>
    </location>
</feature>
<dbReference type="SMART" id="SM00448">
    <property type="entry name" value="REC"/>
    <property type="match status" value="1"/>
</dbReference>
<evidence type="ECO:0000313" key="10">
    <source>
        <dbReference type="EMBL" id="GHO95417.1"/>
    </source>
</evidence>
<sequence>MNKPGARILVVDDEREIVRALSPSLTAHGYVVLTARTGEDAVRTALQRRPDLILLDLLLPGMSGIEVCQRIREHSNVPIIVLSAKEKERDKIECLDQGADDYIQKPFGMNEVLARIRVALRHVANMQAGTEPQIQVGSLCVDFSQRRVQRDGHIIDLTPTEYDLLKVLLTHRGKILTRQMLLQNVWGAQADARVHSLHVYVASLRQKIEPDPLHPCFLLTVPGVGYRFNEEVPAK</sequence>
<dbReference type="Pfam" id="PF00072">
    <property type="entry name" value="Response_reg"/>
    <property type="match status" value="1"/>
</dbReference>
<dbReference type="GO" id="GO:0000976">
    <property type="term" value="F:transcription cis-regulatory region binding"/>
    <property type="evidence" value="ECO:0007669"/>
    <property type="project" value="TreeGrafter"/>
</dbReference>
<reference evidence="10" key="1">
    <citation type="submission" date="2020-10" db="EMBL/GenBank/DDBJ databases">
        <title>Taxonomic study of unclassified bacteria belonging to the class Ktedonobacteria.</title>
        <authorList>
            <person name="Yabe S."/>
            <person name="Wang C.M."/>
            <person name="Zheng Y."/>
            <person name="Sakai Y."/>
            <person name="Cavaletti L."/>
            <person name="Monciardini P."/>
            <person name="Donadio S."/>
        </authorList>
    </citation>
    <scope>NUCLEOTIDE SEQUENCE</scope>
    <source>
        <strain evidence="10">ID150040</strain>
    </source>
</reference>
<dbReference type="FunFam" id="3.40.50.2300:FF:000001">
    <property type="entry name" value="DNA-binding response regulator PhoB"/>
    <property type="match status" value="1"/>
</dbReference>
<keyword evidence="2" id="KW-0902">Two-component regulatory system</keyword>
<dbReference type="Gene3D" id="1.10.10.10">
    <property type="entry name" value="Winged helix-like DNA-binding domain superfamily/Winged helix DNA-binding domain"/>
    <property type="match status" value="1"/>
</dbReference>
<dbReference type="InterPro" id="IPR036388">
    <property type="entry name" value="WH-like_DNA-bd_sf"/>
</dbReference>
<dbReference type="SMART" id="SM00862">
    <property type="entry name" value="Trans_reg_C"/>
    <property type="match status" value="1"/>
</dbReference>
<evidence type="ECO:0000259" key="9">
    <source>
        <dbReference type="PROSITE" id="PS51755"/>
    </source>
</evidence>
<evidence type="ECO:0000256" key="1">
    <source>
        <dbReference type="ARBA" id="ARBA00022553"/>
    </source>
</evidence>
<evidence type="ECO:0000256" key="2">
    <source>
        <dbReference type="ARBA" id="ARBA00023012"/>
    </source>
</evidence>
<dbReference type="InterPro" id="IPR001867">
    <property type="entry name" value="OmpR/PhoB-type_DNA-bd"/>
</dbReference>
<name>A0A8J3N5R4_9CHLR</name>
<evidence type="ECO:0000256" key="5">
    <source>
        <dbReference type="ARBA" id="ARBA00023163"/>
    </source>
</evidence>
<evidence type="ECO:0000256" key="4">
    <source>
        <dbReference type="ARBA" id="ARBA00023125"/>
    </source>
</evidence>
<dbReference type="PANTHER" id="PTHR48111:SF50">
    <property type="entry name" value="KDP OPERON TRANSCRIPTIONAL REGULATORY PROTEIN KDPE"/>
    <property type="match status" value="1"/>
</dbReference>
<keyword evidence="1 6" id="KW-0597">Phosphoprotein</keyword>
<feature type="modified residue" description="4-aspartylphosphate" evidence="6">
    <location>
        <position position="56"/>
    </location>
</feature>
<keyword evidence="4 7" id="KW-0238">DNA-binding</keyword>
<evidence type="ECO:0000256" key="6">
    <source>
        <dbReference type="PROSITE-ProRule" id="PRU00169"/>
    </source>
</evidence>
<dbReference type="SUPFAM" id="SSF52172">
    <property type="entry name" value="CheY-like"/>
    <property type="match status" value="1"/>
</dbReference>
<feature type="DNA-binding region" description="OmpR/PhoB-type" evidence="7">
    <location>
        <begin position="131"/>
        <end position="230"/>
    </location>
</feature>
<dbReference type="Pfam" id="PF00486">
    <property type="entry name" value="Trans_reg_C"/>
    <property type="match status" value="1"/>
</dbReference>
<dbReference type="InterPro" id="IPR011006">
    <property type="entry name" value="CheY-like_superfamily"/>
</dbReference>
<accession>A0A8J3N5R4</accession>
<dbReference type="PROSITE" id="PS51755">
    <property type="entry name" value="OMPR_PHOB"/>
    <property type="match status" value="1"/>
</dbReference>
<keyword evidence="5" id="KW-0804">Transcription</keyword>
<organism evidence="10 11">
    <name type="scientific">Reticulibacter mediterranei</name>
    <dbReference type="NCBI Taxonomy" id="2778369"/>
    <lineage>
        <taxon>Bacteria</taxon>
        <taxon>Bacillati</taxon>
        <taxon>Chloroflexota</taxon>
        <taxon>Ktedonobacteria</taxon>
        <taxon>Ktedonobacterales</taxon>
        <taxon>Reticulibacteraceae</taxon>
        <taxon>Reticulibacter</taxon>
    </lineage>
</organism>
<dbReference type="CDD" id="cd00383">
    <property type="entry name" value="trans_reg_C"/>
    <property type="match status" value="1"/>
</dbReference>
<dbReference type="Gene3D" id="3.40.50.2300">
    <property type="match status" value="1"/>
</dbReference>
<dbReference type="InterPro" id="IPR039420">
    <property type="entry name" value="WalR-like"/>
</dbReference>
<feature type="domain" description="OmpR/PhoB-type" evidence="9">
    <location>
        <begin position="131"/>
        <end position="230"/>
    </location>
</feature>
<evidence type="ECO:0000256" key="3">
    <source>
        <dbReference type="ARBA" id="ARBA00023015"/>
    </source>
</evidence>
<dbReference type="InterPro" id="IPR001789">
    <property type="entry name" value="Sig_transdc_resp-reg_receiver"/>
</dbReference>
<protein>
    <submittedName>
        <fullName evidence="10">DNA-binding response regulator</fullName>
    </submittedName>
</protein>
<dbReference type="AlphaFoldDB" id="A0A8J3N5R4"/>
<proteinExistence type="predicted"/>
<keyword evidence="11" id="KW-1185">Reference proteome</keyword>
<comment type="caution">
    <text evidence="10">The sequence shown here is derived from an EMBL/GenBank/DDBJ whole genome shotgun (WGS) entry which is preliminary data.</text>
</comment>